<dbReference type="EMBL" id="QZEY01000023">
    <property type="protein sequence ID" value="RJL22089.1"/>
    <property type="molecule type" value="Genomic_DNA"/>
</dbReference>
<evidence type="ECO:0000256" key="1">
    <source>
        <dbReference type="SAM" id="MobiDB-lite"/>
    </source>
</evidence>
<dbReference type="RefSeq" id="WP_119931164.1">
    <property type="nucleotide sequence ID" value="NZ_QZEY01000023.1"/>
</dbReference>
<evidence type="ECO:0000259" key="2">
    <source>
        <dbReference type="PROSITE" id="PS50801"/>
    </source>
</evidence>
<sequence>MESDTTLDMAVGRDGGHIVVAISGELHMGNAGLLGRLLTELVEQGCRELVVDARGLAGCDGAGWQVLLAIRWRLAGDAGMLRVTGLSPRLLRVCRMMELTEVFGLEPALERALAARSSHLPPMPVRHLPGELRPDDTPAVPRRRRPPESAPAPRFD</sequence>
<dbReference type="InterPro" id="IPR036513">
    <property type="entry name" value="STAS_dom_sf"/>
</dbReference>
<dbReference type="PANTHER" id="PTHR33495">
    <property type="entry name" value="ANTI-SIGMA FACTOR ANTAGONIST TM_1081-RELATED-RELATED"/>
    <property type="match status" value="1"/>
</dbReference>
<dbReference type="Gene3D" id="3.30.750.24">
    <property type="entry name" value="STAS domain"/>
    <property type="match status" value="1"/>
</dbReference>
<name>A0A3A4A115_9ACTN</name>
<dbReference type="InterPro" id="IPR002645">
    <property type="entry name" value="STAS_dom"/>
</dbReference>
<dbReference type="SUPFAM" id="SSF52091">
    <property type="entry name" value="SpoIIaa-like"/>
    <property type="match status" value="1"/>
</dbReference>
<organism evidence="3 4">
    <name type="scientific">Bailinhaonella thermotolerans</name>
    <dbReference type="NCBI Taxonomy" id="1070861"/>
    <lineage>
        <taxon>Bacteria</taxon>
        <taxon>Bacillati</taxon>
        <taxon>Actinomycetota</taxon>
        <taxon>Actinomycetes</taxon>
        <taxon>Streptosporangiales</taxon>
        <taxon>Streptosporangiaceae</taxon>
        <taxon>Bailinhaonella</taxon>
    </lineage>
</organism>
<dbReference type="PROSITE" id="PS50801">
    <property type="entry name" value="STAS"/>
    <property type="match status" value="1"/>
</dbReference>
<dbReference type="Proteomes" id="UP000265768">
    <property type="component" value="Unassembled WGS sequence"/>
</dbReference>
<evidence type="ECO:0000313" key="4">
    <source>
        <dbReference type="Proteomes" id="UP000265768"/>
    </source>
</evidence>
<proteinExistence type="predicted"/>
<accession>A0A3A4A115</accession>
<dbReference type="AlphaFoldDB" id="A0A3A4A115"/>
<feature type="region of interest" description="Disordered" evidence="1">
    <location>
        <begin position="120"/>
        <end position="156"/>
    </location>
</feature>
<comment type="caution">
    <text evidence="3">The sequence shown here is derived from an EMBL/GenBank/DDBJ whole genome shotgun (WGS) entry which is preliminary data.</text>
</comment>
<protein>
    <submittedName>
        <fullName evidence="3">Anti-sigma factor antagonist</fullName>
    </submittedName>
</protein>
<evidence type="ECO:0000313" key="3">
    <source>
        <dbReference type="EMBL" id="RJL22089.1"/>
    </source>
</evidence>
<dbReference type="Pfam" id="PF01740">
    <property type="entry name" value="STAS"/>
    <property type="match status" value="1"/>
</dbReference>
<keyword evidence="4" id="KW-1185">Reference proteome</keyword>
<dbReference type="GO" id="GO:0043856">
    <property type="term" value="F:anti-sigma factor antagonist activity"/>
    <property type="evidence" value="ECO:0007669"/>
    <property type="project" value="TreeGrafter"/>
</dbReference>
<dbReference type="PANTHER" id="PTHR33495:SF2">
    <property type="entry name" value="ANTI-SIGMA FACTOR ANTAGONIST TM_1081-RELATED"/>
    <property type="match status" value="1"/>
</dbReference>
<gene>
    <name evidence="3" type="ORF">D5H75_36465</name>
</gene>
<feature type="domain" description="STAS" evidence="2">
    <location>
        <begin position="7"/>
        <end position="116"/>
    </location>
</feature>
<reference evidence="3 4" key="1">
    <citation type="submission" date="2018-09" db="EMBL/GenBank/DDBJ databases">
        <title>YIM 75507 draft genome.</title>
        <authorList>
            <person name="Tang S."/>
            <person name="Feng Y."/>
        </authorList>
    </citation>
    <scope>NUCLEOTIDE SEQUENCE [LARGE SCALE GENOMIC DNA]</scope>
    <source>
        <strain evidence="3 4">YIM 75507</strain>
    </source>
</reference>
<dbReference type="OrthoDB" id="3541232at2"/>
<dbReference type="CDD" id="cd07043">
    <property type="entry name" value="STAS_anti-anti-sigma_factors"/>
    <property type="match status" value="1"/>
</dbReference>